<keyword evidence="3" id="KW-1185">Reference proteome</keyword>
<dbReference type="RefSeq" id="WP_317833967.1">
    <property type="nucleotide sequence ID" value="NZ_CP136920.1"/>
</dbReference>
<reference evidence="2 3" key="1">
    <citation type="submission" date="2023-10" db="EMBL/GenBank/DDBJ databases">
        <title>Rubellicoccus peritrichatus gen. nov., sp. nov., isolated from an algae of coral reef tank.</title>
        <authorList>
            <person name="Luo J."/>
        </authorList>
    </citation>
    <scope>NUCLEOTIDE SEQUENCE [LARGE SCALE GENOMIC DNA]</scope>
    <source>
        <strain evidence="2 3">CR14</strain>
    </source>
</reference>
<dbReference type="InterPro" id="IPR052701">
    <property type="entry name" value="GAG_Ulvan_Degrading_Sulfatases"/>
</dbReference>
<dbReference type="PANTHER" id="PTHR43751:SF3">
    <property type="entry name" value="SULFATASE N-TERMINAL DOMAIN-CONTAINING PROTEIN"/>
    <property type="match status" value="1"/>
</dbReference>
<dbReference type="PANTHER" id="PTHR43751">
    <property type="entry name" value="SULFATASE"/>
    <property type="match status" value="1"/>
</dbReference>
<proteinExistence type="predicted"/>
<evidence type="ECO:0000313" key="2">
    <source>
        <dbReference type="EMBL" id="WOO41483.1"/>
    </source>
</evidence>
<dbReference type="Pfam" id="PF00884">
    <property type="entry name" value="Sulfatase"/>
    <property type="match status" value="1"/>
</dbReference>
<organism evidence="2 3">
    <name type="scientific">Rubellicoccus peritrichatus</name>
    <dbReference type="NCBI Taxonomy" id="3080537"/>
    <lineage>
        <taxon>Bacteria</taxon>
        <taxon>Pseudomonadati</taxon>
        <taxon>Verrucomicrobiota</taxon>
        <taxon>Opitutia</taxon>
        <taxon>Puniceicoccales</taxon>
        <taxon>Cerasicoccaceae</taxon>
        <taxon>Rubellicoccus</taxon>
    </lineage>
</organism>
<evidence type="ECO:0000313" key="3">
    <source>
        <dbReference type="Proteomes" id="UP001304300"/>
    </source>
</evidence>
<dbReference type="Proteomes" id="UP001304300">
    <property type="component" value="Chromosome"/>
</dbReference>
<evidence type="ECO:0000259" key="1">
    <source>
        <dbReference type="Pfam" id="PF00884"/>
    </source>
</evidence>
<gene>
    <name evidence="2" type="ORF">RZN69_00180</name>
</gene>
<protein>
    <submittedName>
        <fullName evidence="2">Sulfatase</fullName>
    </submittedName>
</protein>
<dbReference type="EMBL" id="CP136920">
    <property type="protein sequence ID" value="WOO41483.1"/>
    <property type="molecule type" value="Genomic_DNA"/>
</dbReference>
<name>A0AAQ3QRN8_9BACT</name>
<dbReference type="KEGG" id="puo:RZN69_00180"/>
<sequence length="454" mass="52142">MRIIYFDIDSLRPDHLGCYGYDRPTSPTIDSIAQDGVRFDRYYCASSPCVPSRSCLMSGRFGIRNGMLSNHGAGAQFNINAQAYGGPYPDSEMFPRQLKANGYDPVCFSNFADRHYATWFMCGWSEFHSPNMKCGAETAEEVNAKVLPWLQEHATREDYYLHINYWDTHRCYKMDASLAERFDDYPVTQSWPDDDAIAAQQGLTGPFTPHGQFKNDESTYPLMPGSISNRQDFEKLITGYDTSISYVDSHIKEVLDELDRQGVLDEAVIIISSDHGDSFGEHGIYSDHVNVDECIHRIPLIIRWPGLTVPDSCSSAFMYNVDYAPTICDLLDMPLPKEWDGKSYKKNVMSEDDEGREFLVWDSGLYTVQRAVRTKTHLYIRNYDSWEFNNWESEELYDMLDDPYQTRNIAHEHSEIVQKCRGIMDDWVAEQMAKPHGCPQDPLEAVLRERGLKN</sequence>
<dbReference type="Gene3D" id="3.40.720.10">
    <property type="entry name" value="Alkaline Phosphatase, subunit A"/>
    <property type="match status" value="1"/>
</dbReference>
<feature type="domain" description="Sulfatase N-terminal" evidence="1">
    <location>
        <begin position="4"/>
        <end position="332"/>
    </location>
</feature>
<dbReference type="InterPro" id="IPR017850">
    <property type="entry name" value="Alkaline_phosphatase_core_sf"/>
</dbReference>
<accession>A0AAQ3QRN8</accession>
<dbReference type="InterPro" id="IPR000917">
    <property type="entry name" value="Sulfatase_N"/>
</dbReference>
<dbReference type="CDD" id="cd16148">
    <property type="entry name" value="sulfatase_like"/>
    <property type="match status" value="1"/>
</dbReference>
<dbReference type="SUPFAM" id="SSF53649">
    <property type="entry name" value="Alkaline phosphatase-like"/>
    <property type="match status" value="1"/>
</dbReference>
<dbReference type="AlphaFoldDB" id="A0AAQ3QRN8"/>